<dbReference type="GO" id="GO:0046872">
    <property type="term" value="F:metal ion binding"/>
    <property type="evidence" value="ECO:0007669"/>
    <property type="project" value="UniProtKB-KW"/>
</dbReference>
<keyword evidence="4 8" id="KW-0812">Transmembrane</keyword>
<evidence type="ECO:0000256" key="2">
    <source>
        <dbReference type="ARBA" id="ARBA00008488"/>
    </source>
</evidence>
<comment type="caution">
    <text evidence="9">The sequence shown here is derived from an EMBL/GenBank/DDBJ whole genome shotgun (WGS) entry which is preliminary data.</text>
</comment>
<name>A0A917UD10_9ACTN</name>
<dbReference type="Proteomes" id="UP000642070">
    <property type="component" value="Unassembled WGS sequence"/>
</dbReference>
<dbReference type="EMBL" id="BMPI01000094">
    <property type="protein sequence ID" value="GGM84012.1"/>
    <property type="molecule type" value="Genomic_DNA"/>
</dbReference>
<evidence type="ECO:0000256" key="5">
    <source>
        <dbReference type="ARBA" id="ARBA00022989"/>
    </source>
</evidence>
<comment type="similarity">
    <text evidence="2">Belongs to the UPF0073 (Hly-III) family.</text>
</comment>
<keyword evidence="10" id="KW-1185">Reference proteome</keyword>
<evidence type="ECO:0000256" key="7">
    <source>
        <dbReference type="PIRSR" id="PIRSR604254-1"/>
    </source>
</evidence>
<keyword evidence="7" id="KW-0862">Zinc</keyword>
<dbReference type="GO" id="GO:0140911">
    <property type="term" value="F:pore-forming activity"/>
    <property type="evidence" value="ECO:0007669"/>
    <property type="project" value="InterPro"/>
</dbReference>
<keyword evidence="5 8" id="KW-1133">Transmembrane helix</keyword>
<comment type="subcellular location">
    <subcellularLocation>
        <location evidence="1">Cell membrane</location>
        <topology evidence="1">Multi-pass membrane protein</topology>
    </subcellularLocation>
</comment>
<dbReference type="NCBIfam" id="TIGR01065">
    <property type="entry name" value="hlyIII"/>
    <property type="match status" value="1"/>
</dbReference>
<dbReference type="InterPro" id="IPR004254">
    <property type="entry name" value="AdipoR/HlyIII-related"/>
</dbReference>
<protein>
    <submittedName>
        <fullName evidence="9">Membrane protein</fullName>
    </submittedName>
</protein>
<dbReference type="PANTHER" id="PTHR20855:SF3">
    <property type="entry name" value="LD03007P"/>
    <property type="match status" value="1"/>
</dbReference>
<evidence type="ECO:0000313" key="9">
    <source>
        <dbReference type="EMBL" id="GGM84012.1"/>
    </source>
</evidence>
<feature type="binding site" evidence="7">
    <location>
        <position position="250"/>
    </location>
    <ligand>
        <name>Zn(2+)</name>
        <dbReference type="ChEBI" id="CHEBI:29105"/>
    </ligand>
</feature>
<feature type="transmembrane region" description="Helical" evidence="8">
    <location>
        <begin position="185"/>
        <end position="203"/>
    </location>
</feature>
<organism evidence="9 10">
    <name type="scientific">Dactylosporangium sucinum</name>
    <dbReference type="NCBI Taxonomy" id="1424081"/>
    <lineage>
        <taxon>Bacteria</taxon>
        <taxon>Bacillati</taxon>
        <taxon>Actinomycetota</taxon>
        <taxon>Actinomycetes</taxon>
        <taxon>Micromonosporales</taxon>
        <taxon>Micromonosporaceae</taxon>
        <taxon>Dactylosporangium</taxon>
    </lineage>
</organism>
<evidence type="ECO:0000256" key="6">
    <source>
        <dbReference type="ARBA" id="ARBA00023136"/>
    </source>
</evidence>
<keyword evidence="3" id="KW-1003">Cell membrane</keyword>
<proteinExistence type="inferred from homology"/>
<sequence length="270" mass="29493">MGEPREWIVDLDQQGVAADRTDLHAVTIDVHTILASNLRYRSLEGVTVKTETRLRPVDLGKPRMRGWLHAYAAGVAVVCGIVLCSLAAARPGWAPFVSCAVYSLTVVALFSTSALYHRRVWSERGYKIMRRLDHSMIFVFIAGTYTPFSVLLLPDTAGKVILAVVWGGAVLGVGMKLITPNAPRWLSAPLYLALGWVAVAVLPDLLHNGGVTALVLTLVGGAFYTVGAVFYALRRPNPWPTVFGHHEFFHACTLVAAICHHIAIYFALYA</sequence>
<dbReference type="AlphaFoldDB" id="A0A917UD10"/>
<feature type="transmembrane region" description="Helical" evidence="8">
    <location>
        <begin position="160"/>
        <end position="178"/>
    </location>
</feature>
<accession>A0A917UD10</accession>
<dbReference type="GO" id="GO:0005886">
    <property type="term" value="C:plasma membrane"/>
    <property type="evidence" value="ECO:0007669"/>
    <property type="project" value="UniProtKB-SubCell"/>
</dbReference>
<dbReference type="PANTHER" id="PTHR20855">
    <property type="entry name" value="ADIPOR/PROGESTIN RECEPTOR-RELATED"/>
    <property type="match status" value="1"/>
</dbReference>
<feature type="transmembrane region" description="Helical" evidence="8">
    <location>
        <begin position="248"/>
        <end position="268"/>
    </location>
</feature>
<gene>
    <name evidence="9" type="primary">hlyI</name>
    <name evidence="9" type="ORF">GCM10007977_101810</name>
</gene>
<feature type="transmembrane region" description="Helical" evidence="8">
    <location>
        <begin position="95"/>
        <end position="116"/>
    </location>
</feature>
<evidence type="ECO:0000256" key="8">
    <source>
        <dbReference type="SAM" id="Phobius"/>
    </source>
</evidence>
<keyword evidence="7" id="KW-0479">Metal-binding</keyword>
<dbReference type="Pfam" id="PF03006">
    <property type="entry name" value="HlyIII"/>
    <property type="match status" value="1"/>
</dbReference>
<feature type="transmembrane region" description="Helical" evidence="8">
    <location>
        <begin position="68"/>
        <end position="89"/>
    </location>
</feature>
<keyword evidence="6 8" id="KW-0472">Membrane</keyword>
<evidence type="ECO:0000256" key="3">
    <source>
        <dbReference type="ARBA" id="ARBA00022475"/>
    </source>
</evidence>
<feature type="binding site" evidence="7">
    <location>
        <position position="246"/>
    </location>
    <ligand>
        <name>Zn(2+)</name>
        <dbReference type="ChEBI" id="CHEBI:29105"/>
    </ligand>
</feature>
<evidence type="ECO:0000256" key="1">
    <source>
        <dbReference type="ARBA" id="ARBA00004651"/>
    </source>
</evidence>
<feature type="transmembrane region" description="Helical" evidence="8">
    <location>
        <begin position="136"/>
        <end position="154"/>
    </location>
</feature>
<reference evidence="9" key="2">
    <citation type="submission" date="2020-09" db="EMBL/GenBank/DDBJ databases">
        <authorList>
            <person name="Sun Q."/>
            <person name="Ohkuma M."/>
        </authorList>
    </citation>
    <scope>NUCLEOTIDE SEQUENCE</scope>
    <source>
        <strain evidence="9">JCM 19831</strain>
    </source>
</reference>
<feature type="binding site" evidence="7">
    <location>
        <position position="117"/>
    </location>
    <ligand>
        <name>Zn(2+)</name>
        <dbReference type="ChEBI" id="CHEBI:29105"/>
    </ligand>
</feature>
<feature type="transmembrane region" description="Helical" evidence="8">
    <location>
        <begin position="209"/>
        <end position="233"/>
    </location>
</feature>
<evidence type="ECO:0000313" key="10">
    <source>
        <dbReference type="Proteomes" id="UP000642070"/>
    </source>
</evidence>
<evidence type="ECO:0000256" key="4">
    <source>
        <dbReference type="ARBA" id="ARBA00022692"/>
    </source>
</evidence>
<dbReference type="InterPro" id="IPR005744">
    <property type="entry name" value="Hy-lIII"/>
</dbReference>
<reference evidence="9" key="1">
    <citation type="journal article" date="2014" name="Int. J. Syst. Evol. Microbiol.">
        <title>Complete genome sequence of Corynebacterium casei LMG S-19264T (=DSM 44701T), isolated from a smear-ripened cheese.</title>
        <authorList>
            <consortium name="US DOE Joint Genome Institute (JGI-PGF)"/>
            <person name="Walter F."/>
            <person name="Albersmeier A."/>
            <person name="Kalinowski J."/>
            <person name="Ruckert C."/>
        </authorList>
    </citation>
    <scope>NUCLEOTIDE SEQUENCE</scope>
    <source>
        <strain evidence="9">JCM 19831</strain>
    </source>
</reference>